<dbReference type="EMBL" id="JAIBSC010000015">
    <property type="protein sequence ID" value="KAH1909047.1"/>
    <property type="molecule type" value="Genomic_DNA"/>
</dbReference>
<evidence type="ECO:0000313" key="1">
    <source>
        <dbReference type="EMBL" id="KAH1909047.1"/>
    </source>
</evidence>
<sequence>MDIPLGSFDRFIVYKTWKHDDSVIYHLATWTNITAYFTNLLFPSCKVTVIFLKVQLPEYPDAFNALGDEGVELSDNVKYGLDDDIGTELKQKIEMWNSVSSADIKQFCDKHIDQVEVGIQEAGYFRIVTVVWEPEKGSLPRIAGMHKFIENNWIWKKEAEAEEVLRMPFRFITNAALVGGAET</sequence>
<organism evidence="1 2">
    <name type="scientific">Aspergillus fumigatus</name>
    <name type="common">Neosartorya fumigata</name>
    <dbReference type="NCBI Taxonomy" id="746128"/>
    <lineage>
        <taxon>Eukaryota</taxon>
        <taxon>Fungi</taxon>
        <taxon>Dikarya</taxon>
        <taxon>Ascomycota</taxon>
        <taxon>Pezizomycotina</taxon>
        <taxon>Eurotiomycetes</taxon>
        <taxon>Eurotiomycetidae</taxon>
        <taxon>Eurotiales</taxon>
        <taxon>Aspergillaceae</taxon>
        <taxon>Aspergillus</taxon>
        <taxon>Aspergillus subgen. Fumigati</taxon>
    </lineage>
</organism>
<evidence type="ECO:0000313" key="2">
    <source>
        <dbReference type="Proteomes" id="UP000813423"/>
    </source>
</evidence>
<accession>A0A229YC32</accession>
<dbReference type="AlphaFoldDB" id="A0A229YC32"/>
<dbReference type="Proteomes" id="UP000813423">
    <property type="component" value="Unassembled WGS sequence"/>
</dbReference>
<protein>
    <submittedName>
        <fullName evidence="1">Uncharacterized protein</fullName>
    </submittedName>
</protein>
<name>A0A229YC32_ASPFM</name>
<proteinExistence type="predicted"/>
<reference evidence="1" key="1">
    <citation type="submission" date="2021-08" db="EMBL/GenBank/DDBJ databases">
        <title>Global Aspergillus fumigatus from environmental and clinical sources.</title>
        <authorList>
            <person name="Barber A."/>
            <person name="Sae-Ong T."/>
        </authorList>
    </citation>
    <scope>NUCLEOTIDE SEQUENCE</scope>
    <source>
        <strain evidence="1">NRZ-2016-071</strain>
    </source>
</reference>
<comment type="caution">
    <text evidence="1">The sequence shown here is derived from an EMBL/GenBank/DDBJ whole genome shotgun (WGS) entry which is preliminary data.</text>
</comment>
<gene>
    <name evidence="1" type="ORF">KXV57_002147</name>
</gene>